<dbReference type="RefSeq" id="WP_013190699.1">
    <property type="nucleotide sequence ID" value="NC_014248.1"/>
</dbReference>
<dbReference type="STRING" id="551115.Aazo_1461"/>
<dbReference type="InterPro" id="IPR006076">
    <property type="entry name" value="FAD-dep_OxRdtase"/>
</dbReference>
<dbReference type="PANTHER" id="PTHR13847">
    <property type="entry name" value="SARCOSINE DEHYDROGENASE-RELATED"/>
    <property type="match status" value="1"/>
</dbReference>
<dbReference type="GO" id="GO:0016491">
    <property type="term" value="F:oxidoreductase activity"/>
    <property type="evidence" value="ECO:0007669"/>
    <property type="project" value="UniProtKB-KW"/>
</dbReference>
<dbReference type="Pfam" id="PF01266">
    <property type="entry name" value="DAO"/>
    <property type="match status" value="1"/>
</dbReference>
<protein>
    <submittedName>
        <fullName evidence="3">FAD dependent oxidoreductase</fullName>
    </submittedName>
</protein>
<evidence type="ECO:0000256" key="1">
    <source>
        <dbReference type="ARBA" id="ARBA00023002"/>
    </source>
</evidence>
<dbReference type="InterPro" id="IPR036188">
    <property type="entry name" value="FAD/NAD-bd_sf"/>
</dbReference>
<evidence type="ECO:0000313" key="3">
    <source>
        <dbReference type="EMBL" id="ADI63681.1"/>
    </source>
</evidence>
<dbReference type="Gene3D" id="3.30.9.10">
    <property type="entry name" value="D-Amino Acid Oxidase, subunit A, domain 2"/>
    <property type="match status" value="1"/>
</dbReference>
<sequence length="379" mass="41262">MNVVIIGCGVVGAAIAYQLSQVKGLNITVFDQNQPAQASTGAALGVLMGVISHKIKGKAWQMRQESIQRYETLIPELEGITGRKIPCNRQGIVMLLSEDSEHPLASGVEAITEWEQLREIRKAQGWQLAVWDKDKLQKFCPQINHPTIIGAVYSPQDRQLNPTALTLAFVDAAQRNGVKFKFGVAVNNKQAPSSQLIQILPRFTEQLKSIETSEGTVNADWFIVAAGLGSTAITAQLNHKVHIRPVLGQALYLSLGRILGNPDFQPVITGNDIHLVPMGSGDYWVGATVEFPNDADEIFANKELLESLQKQALAFCPDLASAKVVRTWSGLRPRPENRPAPVIDKLPGFSNVLLATGHYRNGVLLAPATALAVQNMIIS</sequence>
<dbReference type="PANTHER" id="PTHR13847:SF289">
    <property type="entry name" value="GLYCINE OXIDASE"/>
    <property type="match status" value="1"/>
</dbReference>
<gene>
    <name evidence="3" type="ordered locus">Aazo_1461</name>
</gene>
<keyword evidence="1" id="KW-0560">Oxidoreductase</keyword>
<dbReference type="AlphaFoldDB" id="D7E413"/>
<dbReference type="SUPFAM" id="SSF54373">
    <property type="entry name" value="FAD-linked reductases, C-terminal domain"/>
    <property type="match status" value="1"/>
</dbReference>
<feature type="domain" description="FAD dependent oxidoreductase" evidence="2">
    <location>
        <begin position="3"/>
        <end position="373"/>
    </location>
</feature>
<keyword evidence="4" id="KW-1185">Reference proteome</keyword>
<dbReference type="GO" id="GO:0005737">
    <property type="term" value="C:cytoplasm"/>
    <property type="evidence" value="ECO:0007669"/>
    <property type="project" value="TreeGrafter"/>
</dbReference>
<dbReference type="OrthoDB" id="9805935at2"/>
<dbReference type="Proteomes" id="UP000001511">
    <property type="component" value="Chromosome"/>
</dbReference>
<dbReference type="HOGENOM" id="CLU_007884_4_5_3"/>
<dbReference type="KEGG" id="naz:Aazo_1461"/>
<accession>D7E413</accession>
<dbReference type="SUPFAM" id="SSF51905">
    <property type="entry name" value="FAD/NAD(P)-binding domain"/>
    <property type="match status" value="1"/>
</dbReference>
<proteinExistence type="predicted"/>
<dbReference type="EMBL" id="CP002059">
    <property type="protein sequence ID" value="ADI63681.1"/>
    <property type="molecule type" value="Genomic_DNA"/>
</dbReference>
<dbReference type="eggNOG" id="COG0665">
    <property type="taxonomic scope" value="Bacteria"/>
</dbReference>
<evidence type="ECO:0000313" key="4">
    <source>
        <dbReference type="Proteomes" id="UP000001511"/>
    </source>
</evidence>
<name>D7E413_NOSA0</name>
<evidence type="ECO:0000259" key="2">
    <source>
        <dbReference type="Pfam" id="PF01266"/>
    </source>
</evidence>
<organism evidence="3 4">
    <name type="scientific">Nostoc azollae (strain 0708)</name>
    <name type="common">Anabaena azollae (strain 0708)</name>
    <dbReference type="NCBI Taxonomy" id="551115"/>
    <lineage>
        <taxon>Bacteria</taxon>
        <taxon>Bacillati</taxon>
        <taxon>Cyanobacteriota</taxon>
        <taxon>Cyanophyceae</taxon>
        <taxon>Nostocales</taxon>
        <taxon>Nostocaceae</taxon>
        <taxon>Trichormus</taxon>
    </lineage>
</organism>
<dbReference type="Gene3D" id="3.50.50.60">
    <property type="entry name" value="FAD/NAD(P)-binding domain"/>
    <property type="match status" value="1"/>
</dbReference>
<reference evidence="3 4" key="1">
    <citation type="journal article" date="2010" name="PLoS ONE">
        <title>Genome erosion in a nitrogen-fixing vertically transmitted endosymbiotic multicellular cyanobacterium.</title>
        <authorList>
            <person name="Ran L."/>
            <person name="Larsson J."/>
            <person name="Vigil-Stenman T."/>
            <person name="Nylander J.A."/>
            <person name="Ininbergs K."/>
            <person name="Zheng W.W."/>
            <person name="Lapidus A."/>
            <person name="Lowry S."/>
            <person name="Haselkorn R."/>
            <person name="Bergman B."/>
        </authorList>
    </citation>
    <scope>NUCLEOTIDE SEQUENCE [LARGE SCALE GENOMIC DNA]</scope>
    <source>
        <strain evidence="3 4">0708</strain>
    </source>
</reference>